<dbReference type="InterPro" id="IPR011006">
    <property type="entry name" value="CheY-like_superfamily"/>
</dbReference>
<keyword evidence="6" id="KW-1185">Reference proteome</keyword>
<sequence>MRTVLCVDPDDSARAETAELLRTEATDLRVLQAASLADAVRELNDEEVDCVVTEYELPDGTGLELAARARDVRPDIGCVLYTATDRAALDTDETTETVTEYVAKDGQNSGETLWNLVDFTSAFRPQTPYPMPQDEEERLDALDAYDVDAATLQTDVERITDLAAQYLDVPMASVNMIREHSQQFLVCHGADWTPTPREDSICTYAIVEDGDVTVIEDVKADPRFEHNESLDDMNIRSYAGADLTTSDGLTIGTLCAYDEEPRTFTDDDREYLSTLADVTVNVLDLHLEVAQLKEDRTDERGVRNAAEEDGGST</sequence>
<dbReference type="Pfam" id="PF01590">
    <property type="entry name" value="GAF"/>
    <property type="match status" value="1"/>
</dbReference>
<feature type="domain" description="Response regulatory" evidence="4">
    <location>
        <begin position="3"/>
        <end position="119"/>
    </location>
</feature>
<dbReference type="Gene3D" id="3.40.50.2300">
    <property type="match status" value="1"/>
</dbReference>
<dbReference type="PANTHER" id="PTHR43102:SF2">
    <property type="entry name" value="GAF DOMAIN-CONTAINING PROTEIN"/>
    <property type="match status" value="1"/>
</dbReference>
<gene>
    <name evidence="5" type="ORF">ACFO9K_04105</name>
</gene>
<evidence type="ECO:0000259" key="4">
    <source>
        <dbReference type="PROSITE" id="PS50110"/>
    </source>
</evidence>
<proteinExistence type="predicted"/>
<evidence type="ECO:0000256" key="2">
    <source>
        <dbReference type="ARBA" id="ARBA00022777"/>
    </source>
</evidence>
<keyword evidence="2" id="KW-0418">Kinase</keyword>
<dbReference type="GO" id="GO:0016301">
    <property type="term" value="F:kinase activity"/>
    <property type="evidence" value="ECO:0007669"/>
    <property type="project" value="UniProtKB-KW"/>
</dbReference>
<dbReference type="PROSITE" id="PS50110">
    <property type="entry name" value="RESPONSE_REGULATORY"/>
    <property type="match status" value="1"/>
</dbReference>
<dbReference type="Proteomes" id="UP001595945">
    <property type="component" value="Unassembled WGS sequence"/>
</dbReference>
<dbReference type="SUPFAM" id="SSF55781">
    <property type="entry name" value="GAF domain-like"/>
    <property type="match status" value="1"/>
</dbReference>
<dbReference type="PANTHER" id="PTHR43102">
    <property type="entry name" value="SLR1143 PROTEIN"/>
    <property type="match status" value="1"/>
</dbReference>
<evidence type="ECO:0000313" key="6">
    <source>
        <dbReference type="Proteomes" id="UP001595945"/>
    </source>
</evidence>
<dbReference type="CDD" id="cd00156">
    <property type="entry name" value="REC"/>
    <property type="match status" value="1"/>
</dbReference>
<organism evidence="5 6">
    <name type="scientific">Halorussus aquaticus</name>
    <dbReference type="NCBI Taxonomy" id="2953748"/>
    <lineage>
        <taxon>Archaea</taxon>
        <taxon>Methanobacteriati</taxon>
        <taxon>Methanobacteriota</taxon>
        <taxon>Stenosarchaea group</taxon>
        <taxon>Halobacteria</taxon>
        <taxon>Halobacteriales</taxon>
        <taxon>Haladaptataceae</taxon>
        <taxon>Halorussus</taxon>
    </lineage>
</organism>
<reference evidence="5 6" key="1">
    <citation type="journal article" date="2019" name="Int. J. Syst. Evol. Microbiol.">
        <title>The Global Catalogue of Microorganisms (GCM) 10K type strain sequencing project: providing services to taxonomists for standard genome sequencing and annotation.</title>
        <authorList>
            <consortium name="The Broad Institute Genomics Platform"/>
            <consortium name="The Broad Institute Genome Sequencing Center for Infectious Disease"/>
            <person name="Wu L."/>
            <person name="Ma J."/>
        </authorList>
    </citation>
    <scope>NUCLEOTIDE SEQUENCE [LARGE SCALE GENOMIC DNA]</scope>
    <source>
        <strain evidence="5 6">XZYJ18</strain>
    </source>
</reference>
<dbReference type="InterPro" id="IPR001789">
    <property type="entry name" value="Sig_transdc_resp-reg_receiver"/>
</dbReference>
<dbReference type="GeneID" id="73045510"/>
<name>A0ABD5PYU0_9EURY</name>
<protein>
    <submittedName>
        <fullName evidence="5">GAF domain-containing protein</fullName>
    </submittedName>
</protein>
<dbReference type="InterPro" id="IPR003018">
    <property type="entry name" value="GAF"/>
</dbReference>
<comment type="caution">
    <text evidence="3">Lacks conserved residue(s) required for the propagation of feature annotation.</text>
</comment>
<dbReference type="SMART" id="SM00065">
    <property type="entry name" value="GAF"/>
    <property type="match status" value="1"/>
</dbReference>
<evidence type="ECO:0000256" key="3">
    <source>
        <dbReference type="PROSITE-ProRule" id="PRU00169"/>
    </source>
</evidence>
<evidence type="ECO:0000313" key="5">
    <source>
        <dbReference type="EMBL" id="MFC4823439.1"/>
    </source>
</evidence>
<keyword evidence="1" id="KW-0808">Transferase</keyword>
<dbReference type="AlphaFoldDB" id="A0ABD5PYU0"/>
<comment type="caution">
    <text evidence="5">The sequence shown here is derived from an EMBL/GenBank/DDBJ whole genome shotgun (WGS) entry which is preliminary data.</text>
</comment>
<evidence type="ECO:0000256" key="1">
    <source>
        <dbReference type="ARBA" id="ARBA00022679"/>
    </source>
</evidence>
<dbReference type="Pfam" id="PF00072">
    <property type="entry name" value="Response_reg"/>
    <property type="match status" value="1"/>
</dbReference>
<dbReference type="RefSeq" id="WP_254267088.1">
    <property type="nucleotide sequence ID" value="NZ_CP100400.1"/>
</dbReference>
<dbReference type="EMBL" id="JBHSHT010000001">
    <property type="protein sequence ID" value="MFC4823439.1"/>
    <property type="molecule type" value="Genomic_DNA"/>
</dbReference>
<accession>A0ABD5PYU0</accession>
<dbReference type="InterPro" id="IPR029016">
    <property type="entry name" value="GAF-like_dom_sf"/>
</dbReference>
<dbReference type="Gene3D" id="3.30.450.40">
    <property type="match status" value="1"/>
</dbReference>
<dbReference type="SUPFAM" id="SSF52172">
    <property type="entry name" value="CheY-like"/>
    <property type="match status" value="1"/>
</dbReference>